<dbReference type="PANTHER" id="PTHR36919:SF2">
    <property type="entry name" value="BLL6627 PROTEIN"/>
    <property type="match status" value="1"/>
</dbReference>
<feature type="compositionally biased region" description="Low complexity" evidence="1">
    <location>
        <begin position="274"/>
        <end position="284"/>
    </location>
</feature>
<feature type="signal peptide" evidence="2">
    <location>
        <begin position="1"/>
        <end position="33"/>
    </location>
</feature>
<dbReference type="InterPro" id="IPR019223">
    <property type="entry name" value="DUF2147"/>
</dbReference>
<evidence type="ECO:0000313" key="5">
    <source>
        <dbReference type="Proteomes" id="UP000094501"/>
    </source>
</evidence>
<dbReference type="STRING" id="1774968.AUC68_06570"/>
<comment type="caution">
    <text evidence="4">The sequence shown here is derived from an EMBL/GenBank/DDBJ whole genome shotgun (WGS) entry which is preliminary data.</text>
</comment>
<dbReference type="Gene3D" id="2.40.128.520">
    <property type="match status" value="1"/>
</dbReference>
<dbReference type="PANTHER" id="PTHR36919">
    <property type="entry name" value="BLR1215 PROTEIN"/>
    <property type="match status" value="1"/>
</dbReference>
<evidence type="ECO:0000256" key="1">
    <source>
        <dbReference type="SAM" id="MobiDB-lite"/>
    </source>
</evidence>
<dbReference type="EMBL" id="LPWG01000012">
    <property type="protein sequence ID" value="ODR98848.1"/>
    <property type="molecule type" value="Genomic_DNA"/>
</dbReference>
<protein>
    <recommendedName>
        <fullName evidence="3">DUF2147 domain-containing protein</fullName>
    </recommendedName>
</protein>
<feature type="compositionally biased region" description="Acidic residues" evidence="1">
    <location>
        <begin position="317"/>
        <end position="327"/>
    </location>
</feature>
<keyword evidence="2" id="KW-0732">Signal</keyword>
<feature type="compositionally biased region" description="Basic and acidic residues" evidence="1">
    <location>
        <begin position="161"/>
        <end position="180"/>
    </location>
</feature>
<accession>A0A1E3VZ70</accession>
<feature type="chain" id="PRO_5009138787" description="DUF2147 domain-containing protein" evidence="2">
    <location>
        <begin position="34"/>
        <end position="365"/>
    </location>
</feature>
<evidence type="ECO:0000313" key="4">
    <source>
        <dbReference type="EMBL" id="ODR98848.1"/>
    </source>
</evidence>
<feature type="domain" description="DUF2147" evidence="3">
    <location>
        <begin position="38"/>
        <end position="155"/>
    </location>
</feature>
<feature type="region of interest" description="Disordered" evidence="1">
    <location>
        <begin position="229"/>
        <end position="334"/>
    </location>
</feature>
<evidence type="ECO:0000256" key="2">
    <source>
        <dbReference type="SAM" id="SignalP"/>
    </source>
</evidence>
<name>A0A1E3VZ70_9HYPH</name>
<dbReference type="Proteomes" id="UP000094501">
    <property type="component" value="Unassembled WGS sequence"/>
</dbReference>
<organism evidence="4 5">
    <name type="scientific">Methyloceanibacter methanicus</name>
    <dbReference type="NCBI Taxonomy" id="1774968"/>
    <lineage>
        <taxon>Bacteria</taxon>
        <taxon>Pseudomonadati</taxon>
        <taxon>Pseudomonadota</taxon>
        <taxon>Alphaproteobacteria</taxon>
        <taxon>Hyphomicrobiales</taxon>
        <taxon>Hyphomicrobiaceae</taxon>
        <taxon>Methyloceanibacter</taxon>
    </lineage>
</organism>
<dbReference type="AlphaFoldDB" id="A0A1E3VZ70"/>
<feature type="region of interest" description="Disordered" evidence="1">
    <location>
        <begin position="157"/>
        <end position="203"/>
    </location>
</feature>
<reference evidence="4 5" key="1">
    <citation type="journal article" date="2016" name="Environ. Microbiol.">
        <title>New Methyloceanibacter diversity from North Sea sediments includes methanotroph containing solely the soluble methane monooxygenase.</title>
        <authorList>
            <person name="Vekeman B."/>
            <person name="Kerckhof F.M."/>
            <person name="Cremers G."/>
            <person name="de Vos P."/>
            <person name="Vandamme P."/>
            <person name="Boon N."/>
            <person name="Op den Camp H.J."/>
            <person name="Heylen K."/>
        </authorList>
    </citation>
    <scope>NUCLEOTIDE SEQUENCE [LARGE SCALE GENOMIC DNA]</scope>
    <source>
        <strain evidence="4 5">R-67174</strain>
    </source>
</reference>
<feature type="compositionally biased region" description="Polar residues" evidence="1">
    <location>
        <begin position="243"/>
        <end position="267"/>
    </location>
</feature>
<sequence length="365" mass="39262">MTEVLMRHHVFSAAIGLGLAAALLPASATSAQAGDPSGYWRKANQGQFPAKMQLYRCGGRSICVKIAWLQNPRDSKGRVLQDVRNVNPSLRGRTIEGMHIIRGMQQASANQWKGTVYNPEDGKTYSATVTLVSSGKIVLKGCVASFLCREQVWLRTSAPPSREEEKKPEPQVEAKAEPEAKQASADTSARSGTSDSEATAAASASSVANAEVLAPAEQQDLQPGYQYLEGSKTKQDPEGFSGESVSSMFSMATPLESGSAQTATRSTPAPAREAPAGRQAAVPPAQAPEPAPQETETADPATEPAPSQSAEAPPSEEYAEPQTEADIEAGQGERLTWRERRQLRRQRRLKELQAQGQNNLIPWLR</sequence>
<gene>
    <name evidence="4" type="ORF">AUC68_06570</name>
</gene>
<keyword evidence="5" id="KW-1185">Reference proteome</keyword>
<evidence type="ECO:0000259" key="3">
    <source>
        <dbReference type="Pfam" id="PF09917"/>
    </source>
</evidence>
<dbReference type="Pfam" id="PF09917">
    <property type="entry name" value="DUF2147"/>
    <property type="match status" value="1"/>
</dbReference>
<proteinExistence type="predicted"/>
<feature type="compositionally biased region" description="Low complexity" evidence="1">
    <location>
        <begin position="292"/>
        <end position="316"/>
    </location>
</feature>
<feature type="compositionally biased region" description="Low complexity" evidence="1">
    <location>
        <begin position="191"/>
        <end position="203"/>
    </location>
</feature>